<gene>
    <name evidence="1" type="primary">AlNc14C527G12051</name>
    <name evidence="1" type="ORF">ALNC14_135500</name>
</gene>
<accession>F0X0W1</accession>
<dbReference type="AlphaFoldDB" id="F0X0W1"/>
<dbReference type="HOGENOM" id="CLU_1900107_0_0_1"/>
<reference evidence="1" key="2">
    <citation type="submission" date="2011-02" db="EMBL/GenBank/DDBJ databases">
        <authorList>
            <person name="MacLean D."/>
        </authorList>
    </citation>
    <scope>NUCLEOTIDE SEQUENCE</scope>
</reference>
<reference evidence="1" key="1">
    <citation type="journal article" date="2011" name="PLoS Biol.">
        <title>Gene gain and loss during evolution of obligate parasitism in the white rust pathogen of Arabidopsis thaliana.</title>
        <authorList>
            <person name="Kemen E."/>
            <person name="Gardiner A."/>
            <person name="Schultz-Larsen T."/>
            <person name="Kemen A.C."/>
            <person name="Balmuth A.L."/>
            <person name="Robert-Seilaniantz A."/>
            <person name="Bailey K."/>
            <person name="Holub E."/>
            <person name="Studholme D.J."/>
            <person name="Maclean D."/>
            <person name="Jones J.D."/>
        </authorList>
    </citation>
    <scope>NUCLEOTIDE SEQUENCE</scope>
</reference>
<dbReference type="EMBL" id="FR824559">
    <property type="protein sequence ID" value="CCA27406.1"/>
    <property type="molecule type" value="Genomic_DNA"/>
</dbReference>
<protein>
    <submittedName>
        <fullName evidence="1">AlNc14C527G12051 protein</fullName>
    </submittedName>
</protein>
<organism evidence="1">
    <name type="scientific">Albugo laibachii Nc14</name>
    <dbReference type="NCBI Taxonomy" id="890382"/>
    <lineage>
        <taxon>Eukaryota</taxon>
        <taxon>Sar</taxon>
        <taxon>Stramenopiles</taxon>
        <taxon>Oomycota</taxon>
        <taxon>Peronosporomycetes</taxon>
        <taxon>Albuginales</taxon>
        <taxon>Albuginaceae</taxon>
        <taxon>Albugo</taxon>
    </lineage>
</organism>
<sequence>MEENTTFWRTSHRIGIPNNNEIRVGLKRFLLPSLCLTTTYASHSQQRRFCWVCLAEASEGLIVLDKMEPYKFLIRLVGKKRDPGAIVRCNEECGNMIQSDQCMSDSVHVNDFLPPNDITQWIEREPHAPQEILC</sequence>
<proteinExistence type="predicted"/>
<evidence type="ECO:0000313" key="1">
    <source>
        <dbReference type="EMBL" id="CCA27406.1"/>
    </source>
</evidence>
<name>F0X0W1_9STRA</name>